<name>A0AA88VIN2_9ASTE</name>
<accession>A0AA88VIN2</accession>
<evidence type="ECO:0000256" key="1">
    <source>
        <dbReference type="SAM" id="MobiDB-lite"/>
    </source>
</evidence>
<sequence>MSLRVWSESFAKEETVATGIALDLVDEVAGLVRGGQVGLGRGTSEDRVGPDLDEAVEGVVGDEVLGVEDLHGGGTRVVAAVEPALDAGPVVGHPRAQAHRGFHHVQRNRAPEESRHRDAQVVPPHLRERK</sequence>
<gene>
    <name evidence="2" type="ORF">RJ639_013206</name>
</gene>
<proteinExistence type="predicted"/>
<feature type="region of interest" description="Disordered" evidence="1">
    <location>
        <begin position="88"/>
        <end position="130"/>
    </location>
</feature>
<comment type="caution">
    <text evidence="2">The sequence shown here is derived from an EMBL/GenBank/DDBJ whole genome shotgun (WGS) entry which is preliminary data.</text>
</comment>
<evidence type="ECO:0000313" key="3">
    <source>
        <dbReference type="Proteomes" id="UP001188597"/>
    </source>
</evidence>
<reference evidence="2" key="1">
    <citation type="submission" date="2022-12" db="EMBL/GenBank/DDBJ databases">
        <title>Draft genome assemblies for two species of Escallonia (Escalloniales).</title>
        <authorList>
            <person name="Chanderbali A."/>
            <person name="Dervinis C."/>
            <person name="Anghel I."/>
            <person name="Soltis D."/>
            <person name="Soltis P."/>
            <person name="Zapata F."/>
        </authorList>
    </citation>
    <scope>NUCLEOTIDE SEQUENCE</scope>
    <source>
        <strain evidence="2">UCBG64.0493</strain>
        <tissue evidence="2">Leaf</tissue>
    </source>
</reference>
<feature type="compositionally biased region" description="Basic and acidic residues" evidence="1">
    <location>
        <begin position="109"/>
        <end position="119"/>
    </location>
</feature>
<evidence type="ECO:0000313" key="2">
    <source>
        <dbReference type="EMBL" id="KAK3009447.1"/>
    </source>
</evidence>
<dbReference type="EMBL" id="JAVXUP010001646">
    <property type="protein sequence ID" value="KAK3009447.1"/>
    <property type="molecule type" value="Genomic_DNA"/>
</dbReference>
<keyword evidence="3" id="KW-1185">Reference proteome</keyword>
<dbReference type="AlphaFoldDB" id="A0AA88VIN2"/>
<dbReference type="Proteomes" id="UP001188597">
    <property type="component" value="Unassembled WGS sequence"/>
</dbReference>
<organism evidence="2 3">
    <name type="scientific">Escallonia herrerae</name>
    <dbReference type="NCBI Taxonomy" id="1293975"/>
    <lineage>
        <taxon>Eukaryota</taxon>
        <taxon>Viridiplantae</taxon>
        <taxon>Streptophyta</taxon>
        <taxon>Embryophyta</taxon>
        <taxon>Tracheophyta</taxon>
        <taxon>Spermatophyta</taxon>
        <taxon>Magnoliopsida</taxon>
        <taxon>eudicotyledons</taxon>
        <taxon>Gunneridae</taxon>
        <taxon>Pentapetalae</taxon>
        <taxon>asterids</taxon>
        <taxon>campanulids</taxon>
        <taxon>Escalloniales</taxon>
        <taxon>Escalloniaceae</taxon>
        <taxon>Escallonia</taxon>
    </lineage>
</organism>
<protein>
    <submittedName>
        <fullName evidence="2">Uncharacterized protein</fullName>
    </submittedName>
</protein>
<feature type="compositionally biased region" description="Basic residues" evidence="1">
    <location>
        <begin position="96"/>
        <end position="107"/>
    </location>
</feature>